<dbReference type="OrthoDB" id="10530786at2759"/>
<sequence>MKFVKILILCICFIYTTEAFHNFRISERKKHYQIDDLKKRLIHDKKSSDDISSNIIPPYIRKYNRRFKSIYESMHKGSPHETNMLMNYEKNFRSKKNNGRDKHVYGHFEKYQHDQIHTNEIPENDILSEIIHKSGHHKKHRQHHHHHHHSNKIKKLRTKPEAGIMQKKIKI</sequence>
<feature type="region of interest" description="Disordered" evidence="1">
    <location>
        <begin position="134"/>
        <end position="156"/>
    </location>
</feature>
<evidence type="ECO:0000256" key="1">
    <source>
        <dbReference type="SAM" id="MobiDB-lite"/>
    </source>
</evidence>
<keyword evidence="4" id="KW-1185">Reference proteome</keyword>
<proteinExistence type="predicted"/>
<feature type="chain" id="PRO_5040392011" evidence="2">
    <location>
        <begin position="20"/>
        <end position="171"/>
    </location>
</feature>
<keyword evidence="2" id="KW-0732">Signal</keyword>
<reference evidence="3" key="2">
    <citation type="submission" date="2022-10" db="EMBL/GenBank/DDBJ databases">
        <authorList>
            <consortium name="ENA_rothamsted_submissions"/>
            <consortium name="culmorum"/>
            <person name="King R."/>
        </authorList>
    </citation>
    <scope>NUCLEOTIDE SEQUENCE</scope>
</reference>
<evidence type="ECO:0000256" key="2">
    <source>
        <dbReference type="SAM" id="SignalP"/>
    </source>
</evidence>
<name>A0A9N9S3Z6_9DIPT</name>
<protein>
    <submittedName>
        <fullName evidence="3">Uncharacterized protein</fullName>
    </submittedName>
</protein>
<organism evidence="3 4">
    <name type="scientific">Chironomus riparius</name>
    <dbReference type="NCBI Taxonomy" id="315576"/>
    <lineage>
        <taxon>Eukaryota</taxon>
        <taxon>Metazoa</taxon>
        <taxon>Ecdysozoa</taxon>
        <taxon>Arthropoda</taxon>
        <taxon>Hexapoda</taxon>
        <taxon>Insecta</taxon>
        <taxon>Pterygota</taxon>
        <taxon>Neoptera</taxon>
        <taxon>Endopterygota</taxon>
        <taxon>Diptera</taxon>
        <taxon>Nematocera</taxon>
        <taxon>Chironomoidea</taxon>
        <taxon>Chironomidae</taxon>
        <taxon>Chironominae</taxon>
        <taxon>Chironomus</taxon>
    </lineage>
</organism>
<gene>
    <name evidence="3" type="ORF">CHIRRI_LOCUS11702</name>
</gene>
<dbReference type="AlphaFoldDB" id="A0A9N9S3Z6"/>
<dbReference type="Proteomes" id="UP001153620">
    <property type="component" value="Chromosome 3"/>
</dbReference>
<accession>A0A9N9S3Z6</accession>
<evidence type="ECO:0000313" key="4">
    <source>
        <dbReference type="Proteomes" id="UP001153620"/>
    </source>
</evidence>
<evidence type="ECO:0000313" key="3">
    <source>
        <dbReference type="EMBL" id="CAG9808866.1"/>
    </source>
</evidence>
<feature type="signal peptide" evidence="2">
    <location>
        <begin position="1"/>
        <end position="19"/>
    </location>
</feature>
<reference evidence="3" key="1">
    <citation type="submission" date="2022-01" db="EMBL/GenBank/DDBJ databases">
        <authorList>
            <person name="King R."/>
        </authorList>
    </citation>
    <scope>NUCLEOTIDE SEQUENCE</scope>
</reference>
<dbReference type="EMBL" id="OU895879">
    <property type="protein sequence ID" value="CAG9808866.1"/>
    <property type="molecule type" value="Genomic_DNA"/>
</dbReference>